<feature type="transmembrane region" description="Helical" evidence="9">
    <location>
        <begin position="202"/>
        <end position="222"/>
    </location>
</feature>
<dbReference type="SUPFAM" id="SSF81321">
    <property type="entry name" value="Family A G protein-coupled receptor-like"/>
    <property type="match status" value="1"/>
</dbReference>
<evidence type="ECO:0000256" key="4">
    <source>
        <dbReference type="ARBA" id="ARBA00022692"/>
    </source>
</evidence>
<dbReference type="GO" id="GO:0016500">
    <property type="term" value="F:protein-hormone receptor activity"/>
    <property type="evidence" value="ECO:0007669"/>
    <property type="project" value="InterPro"/>
</dbReference>
<keyword evidence="5" id="KW-0677">Repeat</keyword>
<dbReference type="CDD" id="cd15137">
    <property type="entry name" value="7tmA_Relaxin_R"/>
    <property type="match status" value="1"/>
</dbReference>
<dbReference type="InterPro" id="IPR000276">
    <property type="entry name" value="GPCR_Rhodpsn"/>
</dbReference>
<comment type="caution">
    <text evidence="11">The sequence shown here is derived from an EMBL/GenBank/DDBJ whole genome shotgun (WGS) entry which is preliminary data.</text>
</comment>
<evidence type="ECO:0000256" key="6">
    <source>
        <dbReference type="ARBA" id="ARBA00022989"/>
    </source>
</evidence>
<dbReference type="PROSITE" id="PS00237">
    <property type="entry name" value="G_PROTEIN_RECEP_F1_1"/>
    <property type="match status" value="1"/>
</dbReference>
<feature type="transmembrane region" description="Helical" evidence="9">
    <location>
        <begin position="323"/>
        <end position="348"/>
    </location>
</feature>
<name>A0A8K0NSX2_LADFU</name>
<evidence type="ECO:0000256" key="2">
    <source>
        <dbReference type="ARBA" id="ARBA00010663"/>
    </source>
</evidence>
<dbReference type="GO" id="GO:0005886">
    <property type="term" value="C:plasma membrane"/>
    <property type="evidence" value="ECO:0007669"/>
    <property type="project" value="TreeGrafter"/>
</dbReference>
<comment type="subcellular location">
    <subcellularLocation>
        <location evidence="1">Membrane</location>
    </subcellularLocation>
</comment>
<dbReference type="PROSITE" id="PS50262">
    <property type="entry name" value="G_PROTEIN_RECEP_F1_2"/>
    <property type="match status" value="1"/>
</dbReference>
<dbReference type="PRINTS" id="PR00237">
    <property type="entry name" value="GPCRRHODOPSN"/>
</dbReference>
<dbReference type="Proteomes" id="UP000792457">
    <property type="component" value="Unassembled WGS sequence"/>
</dbReference>
<comment type="similarity">
    <text evidence="2">Belongs to the G-protein coupled receptor 1 family.</text>
</comment>
<dbReference type="GO" id="GO:0007189">
    <property type="term" value="P:adenylate cyclase-activating G protein-coupled receptor signaling pathway"/>
    <property type="evidence" value="ECO:0007669"/>
    <property type="project" value="TreeGrafter"/>
</dbReference>
<dbReference type="PRINTS" id="PR00373">
    <property type="entry name" value="GLYCHORMONER"/>
</dbReference>
<feature type="domain" description="G-protein coupled receptors family 1 profile" evidence="10">
    <location>
        <begin position="94"/>
        <end position="374"/>
    </location>
</feature>
<dbReference type="Pfam" id="PF00001">
    <property type="entry name" value="7tm_1"/>
    <property type="match status" value="1"/>
</dbReference>
<keyword evidence="7 9" id="KW-0472">Membrane</keyword>
<dbReference type="PANTHER" id="PTHR24372">
    <property type="entry name" value="GLYCOPROTEIN HORMONE RECEPTOR"/>
    <property type="match status" value="1"/>
</dbReference>
<dbReference type="InterPro" id="IPR002131">
    <property type="entry name" value="Gphrmn_rcpt_fam"/>
</dbReference>
<evidence type="ECO:0000256" key="3">
    <source>
        <dbReference type="ARBA" id="ARBA00022614"/>
    </source>
</evidence>
<dbReference type="PANTHER" id="PTHR24372:SF77">
    <property type="entry name" value="G-PROTEIN COUPLED RECEPTORS FAMILY 1 PROFILE DOMAIN-CONTAINING PROTEIN"/>
    <property type="match status" value="1"/>
</dbReference>
<organism evidence="11 12">
    <name type="scientific">Ladona fulva</name>
    <name type="common">Scarce chaser dragonfly</name>
    <name type="synonym">Libellula fulva</name>
    <dbReference type="NCBI Taxonomy" id="123851"/>
    <lineage>
        <taxon>Eukaryota</taxon>
        <taxon>Metazoa</taxon>
        <taxon>Ecdysozoa</taxon>
        <taxon>Arthropoda</taxon>
        <taxon>Hexapoda</taxon>
        <taxon>Insecta</taxon>
        <taxon>Pterygota</taxon>
        <taxon>Palaeoptera</taxon>
        <taxon>Odonata</taxon>
        <taxon>Epiprocta</taxon>
        <taxon>Anisoptera</taxon>
        <taxon>Libelluloidea</taxon>
        <taxon>Libellulidae</taxon>
        <taxon>Ladona</taxon>
    </lineage>
</organism>
<feature type="transmembrane region" description="Helical" evidence="9">
    <location>
        <begin position="78"/>
        <end position="101"/>
    </location>
</feature>
<evidence type="ECO:0000256" key="1">
    <source>
        <dbReference type="ARBA" id="ARBA00004370"/>
    </source>
</evidence>
<feature type="transmembrane region" description="Helical" evidence="9">
    <location>
        <begin position="113"/>
        <end position="134"/>
    </location>
</feature>
<dbReference type="OrthoDB" id="6022531at2759"/>
<feature type="compositionally biased region" description="Low complexity" evidence="8">
    <location>
        <begin position="297"/>
        <end position="310"/>
    </location>
</feature>
<keyword evidence="6 9" id="KW-1133">Transmembrane helix</keyword>
<evidence type="ECO:0000313" key="11">
    <source>
        <dbReference type="EMBL" id="KAG8223475.1"/>
    </source>
</evidence>
<evidence type="ECO:0000313" key="12">
    <source>
        <dbReference type="Proteomes" id="UP000792457"/>
    </source>
</evidence>
<dbReference type="AlphaFoldDB" id="A0A8K0NSX2"/>
<dbReference type="EMBL" id="KZ308161">
    <property type="protein sequence ID" value="KAG8223475.1"/>
    <property type="molecule type" value="Genomic_DNA"/>
</dbReference>
<feature type="region of interest" description="Disordered" evidence="8">
    <location>
        <begin position="296"/>
        <end position="315"/>
    </location>
</feature>
<protein>
    <recommendedName>
        <fullName evidence="10">G-protein coupled receptors family 1 profile domain-containing protein</fullName>
    </recommendedName>
</protein>
<proteinExistence type="inferred from homology"/>
<gene>
    <name evidence="11" type="ORF">J437_LFUL001969</name>
</gene>
<evidence type="ECO:0000256" key="7">
    <source>
        <dbReference type="ARBA" id="ARBA00023136"/>
    </source>
</evidence>
<dbReference type="GO" id="GO:0009755">
    <property type="term" value="P:hormone-mediated signaling pathway"/>
    <property type="evidence" value="ECO:0007669"/>
    <property type="project" value="TreeGrafter"/>
</dbReference>
<evidence type="ECO:0000256" key="9">
    <source>
        <dbReference type="SAM" id="Phobius"/>
    </source>
</evidence>
<evidence type="ECO:0000256" key="8">
    <source>
        <dbReference type="SAM" id="MobiDB-lite"/>
    </source>
</evidence>
<keyword evidence="12" id="KW-1185">Reference proteome</keyword>
<dbReference type="GO" id="GO:0008528">
    <property type="term" value="F:G protein-coupled peptide receptor activity"/>
    <property type="evidence" value="ECO:0007669"/>
    <property type="project" value="TreeGrafter"/>
</dbReference>
<keyword evidence="3" id="KW-0433">Leucine-rich repeat</keyword>
<feature type="transmembrane region" description="Helical" evidence="9">
    <location>
        <begin position="354"/>
        <end position="376"/>
    </location>
</feature>
<dbReference type="InterPro" id="IPR017452">
    <property type="entry name" value="GPCR_Rhodpsn_7TM"/>
</dbReference>
<reference evidence="11" key="2">
    <citation type="submission" date="2017-10" db="EMBL/GenBank/DDBJ databases">
        <title>Ladona fulva Genome sequencing and assembly.</title>
        <authorList>
            <person name="Murali S."/>
            <person name="Richards S."/>
            <person name="Bandaranaike D."/>
            <person name="Bellair M."/>
            <person name="Blankenburg K."/>
            <person name="Chao H."/>
            <person name="Dinh H."/>
            <person name="Doddapaneni H."/>
            <person name="Dugan-Rocha S."/>
            <person name="Elkadiri S."/>
            <person name="Gnanaolivu R."/>
            <person name="Hernandez B."/>
            <person name="Skinner E."/>
            <person name="Javaid M."/>
            <person name="Lee S."/>
            <person name="Li M."/>
            <person name="Ming W."/>
            <person name="Munidasa M."/>
            <person name="Muniz J."/>
            <person name="Nguyen L."/>
            <person name="Hughes D."/>
            <person name="Osuji N."/>
            <person name="Pu L.-L."/>
            <person name="Puazo M."/>
            <person name="Qu C."/>
            <person name="Quiroz J."/>
            <person name="Raj R."/>
            <person name="Weissenberger G."/>
            <person name="Xin Y."/>
            <person name="Zou X."/>
            <person name="Han Y."/>
            <person name="Worley K."/>
            <person name="Muzny D."/>
            <person name="Gibbs R."/>
        </authorList>
    </citation>
    <scope>NUCLEOTIDE SEQUENCE</scope>
    <source>
        <strain evidence="11">Sampled in the wild</strain>
    </source>
</reference>
<evidence type="ECO:0000256" key="5">
    <source>
        <dbReference type="ARBA" id="ARBA00022737"/>
    </source>
</evidence>
<accession>A0A8K0NSX2</accession>
<dbReference type="Gene3D" id="1.20.1070.10">
    <property type="entry name" value="Rhodopsin 7-helix transmembrane proteins"/>
    <property type="match status" value="1"/>
</dbReference>
<feature type="transmembrane region" description="Helical" evidence="9">
    <location>
        <begin position="250"/>
        <end position="272"/>
    </location>
</feature>
<reference evidence="11" key="1">
    <citation type="submission" date="2013-04" db="EMBL/GenBank/DDBJ databases">
        <authorList>
            <person name="Qu J."/>
            <person name="Murali S.C."/>
            <person name="Bandaranaike D."/>
            <person name="Bellair M."/>
            <person name="Blankenburg K."/>
            <person name="Chao H."/>
            <person name="Dinh H."/>
            <person name="Doddapaneni H."/>
            <person name="Downs B."/>
            <person name="Dugan-Rocha S."/>
            <person name="Elkadiri S."/>
            <person name="Gnanaolivu R.D."/>
            <person name="Hernandez B."/>
            <person name="Javaid M."/>
            <person name="Jayaseelan J.C."/>
            <person name="Lee S."/>
            <person name="Li M."/>
            <person name="Ming W."/>
            <person name="Munidasa M."/>
            <person name="Muniz J."/>
            <person name="Nguyen L."/>
            <person name="Ongeri F."/>
            <person name="Osuji N."/>
            <person name="Pu L.-L."/>
            <person name="Puazo M."/>
            <person name="Qu C."/>
            <person name="Quiroz J."/>
            <person name="Raj R."/>
            <person name="Weissenberger G."/>
            <person name="Xin Y."/>
            <person name="Zou X."/>
            <person name="Han Y."/>
            <person name="Richards S."/>
            <person name="Worley K."/>
            <person name="Muzny D."/>
            <person name="Gibbs R."/>
        </authorList>
    </citation>
    <scope>NUCLEOTIDE SEQUENCE</scope>
    <source>
        <strain evidence="11">Sampled in the wild</strain>
    </source>
</reference>
<keyword evidence="4 9" id="KW-0812">Transmembrane</keyword>
<sequence>MIINSNWYLKLAKIDFSYSQYTYQVTLRFSNKIINIFLNLLPTRKTDEFRFCCLARHVPLCLPPPDEFSSCEDLMSNLVLRVCVWVLGAVATVGNALVITWRMIYKNTNQVHSFLITNLAIGDFFMGAYLLVIASVDAHYRGAYIIHDASWRSSELCQLAGFISTFSSELSVFTLTVITLDRFLVIIFPFRVRRLEMPKTRLIMAGGWIGAAFLSGLPLMQIDYFRNFYGRSGVCLALHITPEKPNGWEYSVFVFLFLNLVSFSIIALGYIWMYIVARTTRQAVVAVQRNHHNNHNQLSQRQLQAPQQTPEQRRAESSMARRMTLLVATDAACWMPIILLGAASLGGVTVPPQVFAWVAVFVLPLNAAINPVLYTLSTAPFLGPARRGIRSFKRSFKRSISTDQRRTYTSALGKPSGSQYEDRRLFANNCSRCDYNSQLGNQFYAENVKLKVNPLEDDITNGDEAEEAEPINDQLFAVTKRYVVRANT</sequence>
<evidence type="ECO:0000259" key="10">
    <source>
        <dbReference type="PROSITE" id="PS50262"/>
    </source>
</evidence>